<evidence type="ECO:0000313" key="9">
    <source>
        <dbReference type="EMBL" id="ALH82183.1"/>
    </source>
</evidence>
<sequence length="418" mass="46853">MATIATPPTDDDAIVAPATYADPDAYHRLFARLRAEDPVHWTEPADYRPFWSVTRFADIQEVERNAAQFLNAPRMMLRPVSVEEQVRKLTGGSALMLRDIVHMDGRDHMVHRKLTQAWFMPGRLKALEEDLRALARHFVGQMIERGGSCEFVDDVAVWYPLRVIMRILGVPAEDEARMLVLTRDIFGPDDPDIRKGPKPDLATTIKGFTDYFAELTEARRRDPSDDIATLLSTAEVDGQPIGTLELMSYYIIIATAGHDTTSSTIAGGLLALLQNPAEMARLRADPAILAAGGVDEMVRWVTPVKHFFRTAVEDYALRGKTIRAGDHLMMCYPSANRDADAFPDPFRFDLSRPPNRHLGFGYGPHLCLGQHLAKMEIRIFFEELLARVDAIELAGDPAWVASNFVSGLKRLPIAYRAR</sequence>
<dbReference type="GO" id="GO:0008395">
    <property type="term" value="F:steroid hydroxylase activity"/>
    <property type="evidence" value="ECO:0007669"/>
    <property type="project" value="TreeGrafter"/>
</dbReference>
<dbReference type="PATRIC" id="fig|33050.5.peg.3737"/>
<dbReference type="KEGG" id="smag:AN936_18020"/>
<dbReference type="PRINTS" id="PR00359">
    <property type="entry name" value="BP450"/>
</dbReference>
<evidence type="ECO:0000256" key="1">
    <source>
        <dbReference type="ARBA" id="ARBA00010617"/>
    </source>
</evidence>
<dbReference type="GO" id="GO:0036199">
    <property type="term" value="F:cholest-4-en-3-one 26-monooxygenase activity"/>
    <property type="evidence" value="ECO:0007669"/>
    <property type="project" value="TreeGrafter"/>
</dbReference>
<dbReference type="InterPro" id="IPR002397">
    <property type="entry name" value="Cyt_P450_B"/>
</dbReference>
<keyword evidence="6 8" id="KW-0503">Monooxygenase</keyword>
<dbReference type="OrthoDB" id="5522954at2"/>
<dbReference type="PRINTS" id="PR00385">
    <property type="entry name" value="P450"/>
</dbReference>
<evidence type="ECO:0000256" key="7">
    <source>
        <dbReference type="ARBA" id="ARBA00043906"/>
    </source>
</evidence>
<dbReference type="PANTHER" id="PTHR46696:SF4">
    <property type="entry name" value="BIOTIN BIOSYNTHESIS CYTOCHROME P450"/>
    <property type="match status" value="1"/>
</dbReference>
<proteinExistence type="inferred from homology"/>
<evidence type="ECO:0000313" key="10">
    <source>
        <dbReference type="Proteomes" id="UP000058074"/>
    </source>
</evidence>
<reference evidence="9 10" key="1">
    <citation type="journal article" date="2015" name="Genome Announc.">
        <title>Complete Genome Sequence of Polypropylene Glycol- and Polyethylene Glycol-Degrading Sphingopyxis macrogoltabida Strain EY-1.</title>
        <authorList>
            <person name="Ohtsubo Y."/>
            <person name="Nagata Y."/>
            <person name="Numata M."/>
            <person name="Tsuchikane K."/>
            <person name="Hosoyama A."/>
            <person name="Yamazoe A."/>
            <person name="Tsuda M."/>
            <person name="Fujita N."/>
            <person name="Kawai F."/>
        </authorList>
    </citation>
    <scope>NUCLEOTIDE SEQUENCE [LARGE SCALE GENOMIC DNA]</scope>
    <source>
        <strain evidence="9 10">EY-1</strain>
    </source>
</reference>
<evidence type="ECO:0000256" key="4">
    <source>
        <dbReference type="ARBA" id="ARBA00023002"/>
    </source>
</evidence>
<comment type="similarity">
    <text evidence="1 8">Belongs to the cytochrome P450 family.</text>
</comment>
<accession>A0A0N9V2R7</accession>
<dbReference type="InterPro" id="IPR036396">
    <property type="entry name" value="Cyt_P450_sf"/>
</dbReference>
<dbReference type="Pfam" id="PF00067">
    <property type="entry name" value="p450"/>
    <property type="match status" value="2"/>
</dbReference>
<evidence type="ECO:0000256" key="3">
    <source>
        <dbReference type="ARBA" id="ARBA00022723"/>
    </source>
</evidence>
<evidence type="ECO:0000256" key="8">
    <source>
        <dbReference type="RuleBase" id="RU000461"/>
    </source>
</evidence>
<name>A0A0N9V2R7_SPHMC</name>
<dbReference type="FunFam" id="1.10.630.10:FF:000018">
    <property type="entry name" value="Cytochrome P450 monooxygenase"/>
    <property type="match status" value="1"/>
</dbReference>
<protein>
    <submittedName>
        <fullName evidence="9">Cytochrome</fullName>
    </submittedName>
</protein>
<dbReference type="GO" id="GO:0020037">
    <property type="term" value="F:heme binding"/>
    <property type="evidence" value="ECO:0007669"/>
    <property type="project" value="InterPro"/>
</dbReference>
<dbReference type="PROSITE" id="PS00086">
    <property type="entry name" value="CYTOCHROME_P450"/>
    <property type="match status" value="1"/>
</dbReference>
<keyword evidence="5 8" id="KW-0408">Iron</keyword>
<dbReference type="EMBL" id="CP012700">
    <property type="protein sequence ID" value="ALH82183.1"/>
    <property type="molecule type" value="Genomic_DNA"/>
</dbReference>
<organism evidence="9 10">
    <name type="scientific">Sphingopyxis macrogoltabida</name>
    <name type="common">Sphingomonas macrogoltabidus</name>
    <dbReference type="NCBI Taxonomy" id="33050"/>
    <lineage>
        <taxon>Bacteria</taxon>
        <taxon>Pseudomonadati</taxon>
        <taxon>Pseudomonadota</taxon>
        <taxon>Alphaproteobacteria</taxon>
        <taxon>Sphingomonadales</taxon>
        <taxon>Sphingomonadaceae</taxon>
        <taxon>Sphingopyxis</taxon>
    </lineage>
</organism>
<dbReference type="PANTHER" id="PTHR46696">
    <property type="entry name" value="P450, PUTATIVE (EUROFUNG)-RELATED"/>
    <property type="match status" value="1"/>
</dbReference>
<dbReference type="GO" id="GO:0005506">
    <property type="term" value="F:iron ion binding"/>
    <property type="evidence" value="ECO:0007669"/>
    <property type="project" value="InterPro"/>
</dbReference>
<keyword evidence="4 8" id="KW-0560">Oxidoreductase</keyword>
<evidence type="ECO:0000256" key="6">
    <source>
        <dbReference type="ARBA" id="ARBA00023033"/>
    </source>
</evidence>
<evidence type="ECO:0000256" key="2">
    <source>
        <dbReference type="ARBA" id="ARBA00022617"/>
    </source>
</evidence>
<dbReference type="AlphaFoldDB" id="A0A0N9V2R7"/>
<dbReference type="Proteomes" id="UP000058074">
    <property type="component" value="Chromosome"/>
</dbReference>
<dbReference type="CDD" id="cd11033">
    <property type="entry name" value="CYP142-like"/>
    <property type="match status" value="1"/>
</dbReference>
<dbReference type="InterPro" id="IPR001128">
    <property type="entry name" value="Cyt_P450"/>
</dbReference>
<dbReference type="Gene3D" id="1.10.630.10">
    <property type="entry name" value="Cytochrome P450"/>
    <property type="match status" value="1"/>
</dbReference>
<dbReference type="SUPFAM" id="SSF48264">
    <property type="entry name" value="Cytochrome P450"/>
    <property type="match status" value="1"/>
</dbReference>
<comment type="function">
    <text evidence="7">Cytochromes P450 are a group of heme-thiolate monooxygenases. They oxidize a variety of structurally unrelated compounds, including steroids, fatty acids, and xenobiotics.</text>
</comment>
<keyword evidence="3 8" id="KW-0479">Metal-binding</keyword>
<dbReference type="InterPro" id="IPR017972">
    <property type="entry name" value="Cyt_P450_CS"/>
</dbReference>
<keyword evidence="2 8" id="KW-0349">Heme</keyword>
<gene>
    <name evidence="9" type="ORF">AN936_18020</name>
</gene>
<dbReference type="GO" id="GO:0006707">
    <property type="term" value="P:cholesterol catabolic process"/>
    <property type="evidence" value="ECO:0007669"/>
    <property type="project" value="TreeGrafter"/>
</dbReference>
<evidence type="ECO:0000256" key="5">
    <source>
        <dbReference type="ARBA" id="ARBA00023004"/>
    </source>
</evidence>
<dbReference type="RefSeq" id="WP_054589275.1">
    <property type="nucleotide sequence ID" value="NZ_CP012700.1"/>
</dbReference>